<dbReference type="PANTHER" id="PTHR43144">
    <property type="entry name" value="AMINOTRANSFERASE"/>
    <property type="match status" value="1"/>
</dbReference>
<dbReference type="InterPro" id="IPR019942">
    <property type="entry name" value="DapL/ALD1"/>
</dbReference>
<dbReference type="Proteomes" id="UP000222542">
    <property type="component" value="Unassembled WGS sequence"/>
</dbReference>
<dbReference type="EMBL" id="AYRZ02000021">
    <property type="protein sequence ID" value="PHT63957.1"/>
    <property type="molecule type" value="Genomic_DNA"/>
</dbReference>
<dbReference type="AlphaFoldDB" id="A0A2G2Y2I6"/>
<name>A0A2G2Y2I6_CAPAN</name>
<keyword evidence="6" id="KW-1185">Reference proteome</keyword>
<proteinExistence type="predicted"/>
<protein>
    <recommendedName>
        <fullName evidence="7">LL-diaminopimelate aminotransferase, chloroplastic</fullName>
    </recommendedName>
</protein>
<evidence type="ECO:0000256" key="1">
    <source>
        <dbReference type="ARBA" id="ARBA00001933"/>
    </source>
</evidence>
<dbReference type="Gramene" id="PHT63957">
    <property type="protein sequence ID" value="PHT63957"/>
    <property type="gene ID" value="T459_32255"/>
</dbReference>
<evidence type="ECO:0000256" key="2">
    <source>
        <dbReference type="ARBA" id="ARBA00022576"/>
    </source>
</evidence>
<comment type="cofactor">
    <cofactor evidence="1">
        <name>pyridoxal 5'-phosphate</name>
        <dbReference type="ChEBI" id="CHEBI:597326"/>
    </cofactor>
</comment>
<keyword evidence="2" id="KW-0032">Aminotransferase</keyword>
<keyword evidence="3" id="KW-0808">Transferase</keyword>
<sequence length="277" mass="30930">MNLLKLLLKSNTIRSRFESTKELRAVVESIEILRAKVYVFSEDEVDTETKSEDNACSLKDERMVEDHGHGKLGKLNECQTQTRMPDSNYTFKDFSASGIIADVVDAPAMDIIEKASLDQLKASIASSTYYGNVGLDEDKIFVSDGAKSDISRLQVLFGSNVTIAVQDPSYPDYVDSSVIMGQTAQFQKDMEKHGNIAYMRCTPENGPDFCNTELSSVLKTESETETVRVLDRFCIGPSDIILHFTVKLDCEARYGSTDGAESPRRLMCRPYWMHLGA</sequence>
<dbReference type="InterPro" id="IPR015421">
    <property type="entry name" value="PyrdxlP-dep_Trfase_major"/>
</dbReference>
<dbReference type="GO" id="GO:0008483">
    <property type="term" value="F:transaminase activity"/>
    <property type="evidence" value="ECO:0007669"/>
    <property type="project" value="UniProtKB-KW"/>
</dbReference>
<dbReference type="Gene3D" id="3.40.640.10">
    <property type="entry name" value="Type I PLP-dependent aspartate aminotransferase-like (Major domain)"/>
    <property type="match status" value="1"/>
</dbReference>
<keyword evidence="4" id="KW-0663">Pyridoxal phosphate</keyword>
<evidence type="ECO:0000313" key="6">
    <source>
        <dbReference type="Proteomes" id="UP000222542"/>
    </source>
</evidence>
<reference evidence="5 6" key="1">
    <citation type="journal article" date="2014" name="Nat. Genet.">
        <title>Genome sequence of the hot pepper provides insights into the evolution of pungency in Capsicum species.</title>
        <authorList>
            <person name="Kim S."/>
            <person name="Park M."/>
            <person name="Yeom S.I."/>
            <person name="Kim Y.M."/>
            <person name="Lee J.M."/>
            <person name="Lee H.A."/>
            <person name="Seo E."/>
            <person name="Choi J."/>
            <person name="Cheong K."/>
            <person name="Kim K.T."/>
            <person name="Jung K."/>
            <person name="Lee G.W."/>
            <person name="Oh S.K."/>
            <person name="Bae C."/>
            <person name="Kim S.B."/>
            <person name="Lee H.Y."/>
            <person name="Kim S.Y."/>
            <person name="Kim M.S."/>
            <person name="Kang B.C."/>
            <person name="Jo Y.D."/>
            <person name="Yang H.B."/>
            <person name="Jeong H.J."/>
            <person name="Kang W.H."/>
            <person name="Kwon J.K."/>
            <person name="Shin C."/>
            <person name="Lim J.Y."/>
            <person name="Park J.H."/>
            <person name="Huh J.H."/>
            <person name="Kim J.S."/>
            <person name="Kim B.D."/>
            <person name="Cohen O."/>
            <person name="Paran I."/>
            <person name="Suh M.C."/>
            <person name="Lee S.B."/>
            <person name="Kim Y.K."/>
            <person name="Shin Y."/>
            <person name="Noh S.J."/>
            <person name="Park J."/>
            <person name="Seo Y.S."/>
            <person name="Kwon S.Y."/>
            <person name="Kim H.A."/>
            <person name="Park J.M."/>
            <person name="Kim H.J."/>
            <person name="Choi S.B."/>
            <person name="Bosland P.W."/>
            <person name="Reeves G."/>
            <person name="Jo S.H."/>
            <person name="Lee B.W."/>
            <person name="Cho H.T."/>
            <person name="Choi H.S."/>
            <person name="Lee M.S."/>
            <person name="Yu Y."/>
            <person name="Do Choi Y."/>
            <person name="Park B.S."/>
            <person name="van Deynze A."/>
            <person name="Ashrafi H."/>
            <person name="Hill T."/>
            <person name="Kim W.T."/>
            <person name="Pai H.S."/>
            <person name="Ahn H.K."/>
            <person name="Yeam I."/>
            <person name="Giovannoni J.J."/>
            <person name="Rose J.K."/>
            <person name="Sorensen I."/>
            <person name="Lee S.J."/>
            <person name="Kim R.W."/>
            <person name="Choi I.Y."/>
            <person name="Choi B.S."/>
            <person name="Lim J.S."/>
            <person name="Lee Y.H."/>
            <person name="Choi D."/>
        </authorList>
    </citation>
    <scope>NUCLEOTIDE SEQUENCE [LARGE SCALE GENOMIC DNA]</scope>
    <source>
        <strain evidence="6">cv. CM334</strain>
    </source>
</reference>
<evidence type="ECO:0000256" key="3">
    <source>
        <dbReference type="ARBA" id="ARBA00022679"/>
    </source>
</evidence>
<accession>A0A2G2Y2I6</accession>
<dbReference type="InterPro" id="IPR015424">
    <property type="entry name" value="PyrdxlP-dep_Trfase"/>
</dbReference>
<dbReference type="SUPFAM" id="SSF53383">
    <property type="entry name" value="PLP-dependent transferases"/>
    <property type="match status" value="1"/>
</dbReference>
<reference evidence="5 6" key="2">
    <citation type="journal article" date="2017" name="Genome Biol.">
        <title>New reference genome sequences of hot pepper reveal the massive evolution of plant disease-resistance genes by retroduplication.</title>
        <authorList>
            <person name="Kim S."/>
            <person name="Park J."/>
            <person name="Yeom S.I."/>
            <person name="Kim Y.M."/>
            <person name="Seo E."/>
            <person name="Kim K.T."/>
            <person name="Kim M.S."/>
            <person name="Lee J.M."/>
            <person name="Cheong K."/>
            <person name="Shin H.S."/>
            <person name="Kim S.B."/>
            <person name="Han K."/>
            <person name="Lee J."/>
            <person name="Park M."/>
            <person name="Lee H.A."/>
            <person name="Lee H.Y."/>
            <person name="Lee Y."/>
            <person name="Oh S."/>
            <person name="Lee J.H."/>
            <person name="Choi E."/>
            <person name="Choi E."/>
            <person name="Lee S.E."/>
            <person name="Jeon J."/>
            <person name="Kim H."/>
            <person name="Choi G."/>
            <person name="Song H."/>
            <person name="Lee J."/>
            <person name="Lee S.C."/>
            <person name="Kwon J.K."/>
            <person name="Lee H.Y."/>
            <person name="Koo N."/>
            <person name="Hong Y."/>
            <person name="Kim R.W."/>
            <person name="Kang W.H."/>
            <person name="Huh J.H."/>
            <person name="Kang B.C."/>
            <person name="Yang T.J."/>
            <person name="Lee Y.H."/>
            <person name="Bennetzen J.L."/>
            <person name="Choi D."/>
        </authorList>
    </citation>
    <scope>NUCLEOTIDE SEQUENCE [LARGE SCALE GENOMIC DNA]</scope>
    <source>
        <strain evidence="6">cv. CM334</strain>
    </source>
</reference>
<evidence type="ECO:0000256" key="4">
    <source>
        <dbReference type="ARBA" id="ARBA00022898"/>
    </source>
</evidence>
<organism evidence="5 6">
    <name type="scientific">Capsicum annuum</name>
    <name type="common">Capsicum pepper</name>
    <dbReference type="NCBI Taxonomy" id="4072"/>
    <lineage>
        <taxon>Eukaryota</taxon>
        <taxon>Viridiplantae</taxon>
        <taxon>Streptophyta</taxon>
        <taxon>Embryophyta</taxon>
        <taxon>Tracheophyta</taxon>
        <taxon>Spermatophyta</taxon>
        <taxon>Magnoliopsida</taxon>
        <taxon>eudicotyledons</taxon>
        <taxon>Gunneridae</taxon>
        <taxon>Pentapetalae</taxon>
        <taxon>asterids</taxon>
        <taxon>lamiids</taxon>
        <taxon>Solanales</taxon>
        <taxon>Solanaceae</taxon>
        <taxon>Solanoideae</taxon>
        <taxon>Capsiceae</taxon>
        <taxon>Capsicum</taxon>
    </lineage>
</organism>
<comment type="caution">
    <text evidence="5">The sequence shown here is derived from an EMBL/GenBank/DDBJ whole genome shotgun (WGS) entry which is preliminary data.</text>
</comment>
<dbReference type="STRING" id="4072.A0A2G2Y2I6"/>
<evidence type="ECO:0008006" key="7">
    <source>
        <dbReference type="Google" id="ProtNLM"/>
    </source>
</evidence>
<evidence type="ECO:0000313" key="5">
    <source>
        <dbReference type="EMBL" id="PHT63957.1"/>
    </source>
</evidence>
<gene>
    <name evidence="5" type="ORF">T459_32255</name>
</gene>